<evidence type="ECO:0000313" key="2">
    <source>
        <dbReference type="EMBL" id="KAK1398333.1"/>
    </source>
</evidence>
<protein>
    <submittedName>
        <fullName evidence="2">Uncharacterized protein</fullName>
    </submittedName>
</protein>
<feature type="compositionally biased region" description="Basic and acidic residues" evidence="1">
    <location>
        <begin position="15"/>
        <end position="48"/>
    </location>
</feature>
<evidence type="ECO:0000313" key="3">
    <source>
        <dbReference type="Proteomes" id="UP001237642"/>
    </source>
</evidence>
<keyword evidence="3" id="KW-1185">Reference proteome</keyword>
<sequence>MSEDHKLPEISTQPPDDHISKIQHENHSQEPEEKIEEKEGHGVSKKNDDNDDDDDCKTPCLEENKIPGSQSCPPAPSRKRREEQSPGPPLLLRKNAEGDEGFSTKHKI</sequence>
<dbReference type="Proteomes" id="UP001237642">
    <property type="component" value="Unassembled WGS sequence"/>
</dbReference>
<feature type="compositionally biased region" description="Basic and acidic residues" evidence="1">
    <location>
        <begin position="56"/>
        <end position="65"/>
    </location>
</feature>
<comment type="caution">
    <text evidence="2">The sequence shown here is derived from an EMBL/GenBank/DDBJ whole genome shotgun (WGS) entry which is preliminary data.</text>
</comment>
<evidence type="ECO:0000256" key="1">
    <source>
        <dbReference type="SAM" id="MobiDB-lite"/>
    </source>
</evidence>
<reference evidence="2" key="2">
    <citation type="submission" date="2023-05" db="EMBL/GenBank/DDBJ databases">
        <authorList>
            <person name="Schelkunov M.I."/>
        </authorList>
    </citation>
    <scope>NUCLEOTIDE SEQUENCE</scope>
    <source>
        <strain evidence="2">Hsosn_3</strain>
        <tissue evidence="2">Leaf</tissue>
    </source>
</reference>
<accession>A0AAD8J6U1</accession>
<name>A0AAD8J6U1_9APIA</name>
<gene>
    <name evidence="2" type="ORF">POM88_008196</name>
</gene>
<dbReference type="AlphaFoldDB" id="A0AAD8J6U1"/>
<feature type="region of interest" description="Disordered" evidence="1">
    <location>
        <begin position="1"/>
        <end position="108"/>
    </location>
</feature>
<dbReference type="EMBL" id="JAUIZM010000002">
    <property type="protein sequence ID" value="KAK1398333.1"/>
    <property type="molecule type" value="Genomic_DNA"/>
</dbReference>
<reference evidence="2" key="1">
    <citation type="submission" date="2023-02" db="EMBL/GenBank/DDBJ databases">
        <title>Genome of toxic invasive species Heracleum sosnowskyi carries increased number of genes despite the absence of recent whole-genome duplications.</title>
        <authorList>
            <person name="Schelkunov M."/>
            <person name="Shtratnikova V."/>
            <person name="Makarenko M."/>
            <person name="Klepikova A."/>
            <person name="Omelchenko D."/>
            <person name="Novikova G."/>
            <person name="Obukhova E."/>
            <person name="Bogdanov V."/>
            <person name="Penin A."/>
            <person name="Logacheva M."/>
        </authorList>
    </citation>
    <scope>NUCLEOTIDE SEQUENCE</scope>
    <source>
        <strain evidence="2">Hsosn_3</strain>
        <tissue evidence="2">Leaf</tissue>
    </source>
</reference>
<proteinExistence type="predicted"/>
<organism evidence="2 3">
    <name type="scientific">Heracleum sosnowskyi</name>
    <dbReference type="NCBI Taxonomy" id="360622"/>
    <lineage>
        <taxon>Eukaryota</taxon>
        <taxon>Viridiplantae</taxon>
        <taxon>Streptophyta</taxon>
        <taxon>Embryophyta</taxon>
        <taxon>Tracheophyta</taxon>
        <taxon>Spermatophyta</taxon>
        <taxon>Magnoliopsida</taxon>
        <taxon>eudicotyledons</taxon>
        <taxon>Gunneridae</taxon>
        <taxon>Pentapetalae</taxon>
        <taxon>asterids</taxon>
        <taxon>campanulids</taxon>
        <taxon>Apiales</taxon>
        <taxon>Apiaceae</taxon>
        <taxon>Apioideae</taxon>
        <taxon>apioid superclade</taxon>
        <taxon>Tordylieae</taxon>
        <taxon>Tordyliinae</taxon>
        <taxon>Heracleum</taxon>
    </lineage>
</organism>